<organism evidence="1 2">
    <name type="scientific">Thalassospira profundimaris</name>
    <dbReference type="NCBI Taxonomy" id="502049"/>
    <lineage>
        <taxon>Bacteria</taxon>
        <taxon>Pseudomonadati</taxon>
        <taxon>Pseudomonadota</taxon>
        <taxon>Alphaproteobacteria</taxon>
        <taxon>Rhodospirillales</taxon>
        <taxon>Thalassospiraceae</taxon>
        <taxon>Thalassospira</taxon>
    </lineage>
</organism>
<gene>
    <name evidence="1" type="ORF">TH19_12060</name>
</gene>
<evidence type="ECO:0000313" key="1">
    <source>
        <dbReference type="EMBL" id="RCK36654.1"/>
    </source>
</evidence>
<proteinExistence type="predicted"/>
<name>A0A367W5C3_9PROT</name>
<dbReference type="Proteomes" id="UP000253226">
    <property type="component" value="Unassembled WGS sequence"/>
</dbReference>
<dbReference type="EMBL" id="JPWF01000007">
    <property type="protein sequence ID" value="RCK36654.1"/>
    <property type="molecule type" value="Genomic_DNA"/>
</dbReference>
<protein>
    <submittedName>
        <fullName evidence="1">Uncharacterized protein</fullName>
    </submittedName>
</protein>
<reference evidence="1 2" key="1">
    <citation type="submission" date="2014-07" db="EMBL/GenBank/DDBJ databases">
        <title>Draft genome sequence of Thalassospira profundimaris 35.</title>
        <authorList>
            <person name="Lai Q."/>
            <person name="Shao Z."/>
        </authorList>
    </citation>
    <scope>NUCLEOTIDE SEQUENCE [LARGE SCALE GENOMIC DNA]</scope>
    <source>
        <strain evidence="1 2">35</strain>
    </source>
</reference>
<comment type="caution">
    <text evidence="1">The sequence shown here is derived from an EMBL/GenBank/DDBJ whole genome shotgun (WGS) entry which is preliminary data.</text>
</comment>
<dbReference type="AlphaFoldDB" id="A0A367W5C3"/>
<sequence length="86" mass="9667">MAAGLLSPARKYFLPIVINERIGENAKLRETPQKKGVAPVLPRGVFDQTDRFCLPLAWSAIYRALYFVVTISIHTTNKRRAKVEGP</sequence>
<accession>A0A367W5C3</accession>
<evidence type="ECO:0000313" key="2">
    <source>
        <dbReference type="Proteomes" id="UP000253226"/>
    </source>
</evidence>